<accession>A0A2G6E7T1</accession>
<evidence type="ECO:0000313" key="2">
    <source>
        <dbReference type="Proteomes" id="UP000229740"/>
    </source>
</evidence>
<sequence length="660" mass="74725">MRLDLHLRLSYISLRRNSGEQGLWVALFFSSVVLLTESLVAAYDAREPEKIRAAFFGICSKEEAGERFALLQRNGFNAALVNDSGYAVKAQLWRQLAKTAADYDIRLFPICSFAGTAEIEALRGSFTPYVNRDGTIFPSTPCPLDAEYWEESLAERFSQFADLSRLVPLAGMLFDTEMYGSELAVYDDVCFCESCWHEFLQTLALSEPSLARQLETAHGANAAQQFRDLIRYGLTQRYMRFQEEQLEEFVSRLEAHIHHHHPELPLGFLAYVDNWFYRALIRGLGRPSQPVLVFSETAYVRGYSSLLLQEQAEILSLRSGNALNGRQQPIARYIPGLWQSRFFPEDLARQVYDVALHSDGYWIFSADSLWSETDRSGHYALHGPREQYWAAFRTANTALEEFARTHELSRSSLAAVHIGSTFNETQQTLLTHASLDGFLKKLAMQQDPERVHTQVECRSTALFHCLNVSEQGRVQISAISDHGVVERVAYDLFDRQGVCRTSGELQNGAQTARLDGTDIPAGRFSLRLDSGAGASRVSFEGIPCLLEASNSFPFRSFGQVQPYAVFIPDGKTRLKLRAFSHDARQRVDILIQAPDGWTDSLQDIRDFTEFHIPPVGVPQTSALTKRFPQEWTFLIHSTTTPDPDILLYFYDEPFPCLILN</sequence>
<dbReference type="AlphaFoldDB" id="A0A2G6E7T1"/>
<dbReference type="Gene3D" id="3.20.20.80">
    <property type="entry name" value="Glycosidases"/>
    <property type="match status" value="1"/>
</dbReference>
<organism evidence="1 2">
    <name type="scientific">candidate division KSB3 bacterium</name>
    <dbReference type="NCBI Taxonomy" id="2044937"/>
    <lineage>
        <taxon>Bacteria</taxon>
        <taxon>candidate division KSB3</taxon>
    </lineage>
</organism>
<comment type="caution">
    <text evidence="1">The sequence shown here is derived from an EMBL/GenBank/DDBJ whole genome shotgun (WGS) entry which is preliminary data.</text>
</comment>
<gene>
    <name evidence="1" type="ORF">CSB45_05410</name>
</gene>
<dbReference type="EMBL" id="PDPS01000024">
    <property type="protein sequence ID" value="PID58125.1"/>
    <property type="molecule type" value="Genomic_DNA"/>
</dbReference>
<dbReference type="Proteomes" id="UP000229740">
    <property type="component" value="Unassembled WGS sequence"/>
</dbReference>
<name>A0A2G6E7T1_9BACT</name>
<proteinExistence type="predicted"/>
<evidence type="ECO:0000313" key="1">
    <source>
        <dbReference type="EMBL" id="PID58125.1"/>
    </source>
</evidence>
<protein>
    <submittedName>
        <fullName evidence="1">Uncharacterized protein</fullName>
    </submittedName>
</protein>
<reference evidence="1 2" key="1">
    <citation type="submission" date="2017-10" db="EMBL/GenBank/DDBJ databases">
        <title>Novel microbial diversity and functional potential in the marine mammal oral microbiome.</title>
        <authorList>
            <person name="Dudek N.K."/>
            <person name="Sun C.L."/>
            <person name="Burstein D."/>
            <person name="Kantor R.S."/>
            <person name="Aliaga Goltsman D.S."/>
            <person name="Bik E.M."/>
            <person name="Thomas B.C."/>
            <person name="Banfield J.F."/>
            <person name="Relman D.A."/>
        </authorList>
    </citation>
    <scope>NUCLEOTIDE SEQUENCE [LARGE SCALE GENOMIC DNA]</scope>
    <source>
        <strain evidence="1">DOLZORAL124_49_17</strain>
    </source>
</reference>